<dbReference type="GO" id="GO:0008168">
    <property type="term" value="F:methyltransferase activity"/>
    <property type="evidence" value="ECO:0007669"/>
    <property type="project" value="UniProtKB-KW"/>
</dbReference>
<comment type="caution">
    <text evidence="13">The sequence shown here is derived from an EMBL/GenBank/DDBJ whole genome shotgun (WGS) entry which is preliminary data.</text>
</comment>
<dbReference type="EC" id="3.4.23.43" evidence="9"/>
<evidence type="ECO:0000259" key="11">
    <source>
        <dbReference type="Pfam" id="PF01478"/>
    </source>
</evidence>
<keyword evidence="9" id="KW-0489">Methyltransferase</keyword>
<evidence type="ECO:0000256" key="3">
    <source>
        <dbReference type="ARBA" id="ARBA00022475"/>
    </source>
</evidence>
<dbReference type="PANTHER" id="PTHR30487:SF0">
    <property type="entry name" value="PREPILIN LEADER PEPTIDASE_N-METHYLTRANSFERASE-RELATED"/>
    <property type="match status" value="1"/>
</dbReference>
<dbReference type="EMBL" id="NEEU01000048">
    <property type="protein sequence ID" value="PJD65474.1"/>
    <property type="molecule type" value="Genomic_DNA"/>
</dbReference>
<organism evidence="13">
    <name type="scientific">Enterobacter kobei</name>
    <dbReference type="NCBI Taxonomy" id="208224"/>
    <lineage>
        <taxon>Bacteria</taxon>
        <taxon>Pseudomonadati</taxon>
        <taxon>Pseudomonadota</taxon>
        <taxon>Gammaproteobacteria</taxon>
        <taxon>Enterobacterales</taxon>
        <taxon>Enterobacteriaceae</taxon>
        <taxon>Enterobacter</taxon>
        <taxon>Enterobacter cloacae complex</taxon>
    </lineage>
</organism>
<feature type="transmembrane region" description="Helical" evidence="10">
    <location>
        <begin position="213"/>
        <end position="231"/>
    </location>
</feature>
<keyword evidence="9" id="KW-0511">Multifunctional enzyme</keyword>
<keyword evidence="9" id="KW-0645">Protease</keyword>
<evidence type="ECO:0000259" key="12">
    <source>
        <dbReference type="Pfam" id="PF06750"/>
    </source>
</evidence>
<dbReference type="GO" id="GO:0005886">
    <property type="term" value="C:plasma membrane"/>
    <property type="evidence" value="ECO:0007669"/>
    <property type="project" value="UniProtKB-SubCell"/>
</dbReference>
<gene>
    <name evidence="13" type="ORF">B9Q37_25750</name>
</gene>
<dbReference type="GO" id="GO:0004190">
    <property type="term" value="F:aspartic-type endopeptidase activity"/>
    <property type="evidence" value="ECO:0007669"/>
    <property type="project" value="UniProtKB-EC"/>
</dbReference>
<evidence type="ECO:0000313" key="14">
    <source>
        <dbReference type="Proteomes" id="UP000230495"/>
    </source>
</evidence>
<dbReference type="InterPro" id="IPR050882">
    <property type="entry name" value="Prepilin_peptidase/N-MTase"/>
</dbReference>
<feature type="transmembrane region" description="Helical" evidence="10">
    <location>
        <begin position="165"/>
        <end position="182"/>
    </location>
</feature>
<keyword evidence="9" id="KW-0808">Transferase</keyword>
<evidence type="ECO:0000256" key="8">
    <source>
        <dbReference type="RuleBase" id="RU003793"/>
    </source>
</evidence>
<protein>
    <recommendedName>
        <fullName evidence="9">Prepilin leader peptidase/N-methyltransferase</fullName>
        <ecNumber evidence="9">2.1.1.-</ecNumber>
        <ecNumber evidence="9">3.4.23.43</ecNumber>
    </recommendedName>
</protein>
<feature type="transmembrane region" description="Helical" evidence="10">
    <location>
        <begin position="6"/>
        <end position="25"/>
    </location>
</feature>
<accession>A0A2J0PC23</accession>
<evidence type="ECO:0000256" key="4">
    <source>
        <dbReference type="ARBA" id="ARBA00022519"/>
    </source>
</evidence>
<comment type="similarity">
    <text evidence="2 8">Belongs to the peptidase A24 family.</text>
</comment>
<dbReference type="RefSeq" id="WP_023337890.1">
    <property type="nucleotide sequence ID" value="NZ_CBCYCV010000035.1"/>
</dbReference>
<dbReference type="GO" id="GO:0006465">
    <property type="term" value="P:signal peptide processing"/>
    <property type="evidence" value="ECO:0007669"/>
    <property type="project" value="TreeGrafter"/>
</dbReference>
<dbReference type="InterPro" id="IPR000045">
    <property type="entry name" value="Prepilin_IV_endopep_pep"/>
</dbReference>
<proteinExistence type="inferred from homology"/>
<name>A0A2J0PC23_9ENTR</name>
<keyword evidence="5 9" id="KW-0812">Transmembrane</keyword>
<dbReference type="GO" id="GO:0032259">
    <property type="term" value="P:methylation"/>
    <property type="evidence" value="ECO:0007669"/>
    <property type="project" value="UniProtKB-KW"/>
</dbReference>
<comment type="subcellular location">
    <subcellularLocation>
        <location evidence="1">Cell inner membrane</location>
        <topology evidence="1">Multi-pass membrane protein</topology>
    </subcellularLocation>
    <subcellularLocation>
        <location evidence="9">Cell membrane</location>
        <topology evidence="9">Multi-pass membrane protein</topology>
    </subcellularLocation>
</comment>
<dbReference type="Pfam" id="PF06750">
    <property type="entry name" value="A24_N_bact"/>
    <property type="match status" value="1"/>
</dbReference>
<dbReference type="Pfam" id="PF01478">
    <property type="entry name" value="Peptidase_A24"/>
    <property type="match status" value="1"/>
</dbReference>
<evidence type="ECO:0000256" key="7">
    <source>
        <dbReference type="ARBA" id="ARBA00023136"/>
    </source>
</evidence>
<feature type="transmembrane region" description="Helical" evidence="10">
    <location>
        <begin position="113"/>
        <end position="130"/>
    </location>
</feature>
<comment type="catalytic activity">
    <reaction evidence="9">
        <text>Typically cleaves a -Gly-|-Phe- bond to release an N-terminal, basic peptide of 5-8 residues from type IV prepilin, and then N-methylates the new N-terminal amino group, the methyl donor being S-adenosyl-L-methionine.</text>
        <dbReference type="EC" id="3.4.23.43"/>
    </reaction>
</comment>
<evidence type="ECO:0000256" key="1">
    <source>
        <dbReference type="ARBA" id="ARBA00004429"/>
    </source>
</evidence>
<keyword evidence="6 10" id="KW-1133">Transmembrane helix</keyword>
<feature type="transmembrane region" description="Helical" evidence="10">
    <location>
        <begin position="142"/>
        <end position="159"/>
    </location>
</feature>
<dbReference type="Proteomes" id="UP000230495">
    <property type="component" value="Unassembled WGS sequence"/>
</dbReference>
<keyword evidence="7 10" id="KW-0472">Membrane</keyword>
<feature type="domain" description="Prepilin peptidase A24 N-terminal" evidence="12">
    <location>
        <begin position="11"/>
        <end position="105"/>
    </location>
</feature>
<keyword evidence="9" id="KW-0378">Hydrolase</keyword>
<dbReference type="PRINTS" id="PR00864">
    <property type="entry name" value="PREPILNPTASE"/>
</dbReference>
<feature type="domain" description="Prepilin type IV endopeptidase peptidase" evidence="11">
    <location>
        <begin position="118"/>
        <end position="227"/>
    </location>
</feature>
<evidence type="ECO:0000256" key="9">
    <source>
        <dbReference type="RuleBase" id="RU003794"/>
    </source>
</evidence>
<comment type="function">
    <text evidence="9">Plays an essential role in type IV pili and type II pseudopili formation by proteolytically removing the leader sequence from substrate proteins and subsequently monomethylating the alpha-amino group of the newly exposed N-terminal phenylalanine.</text>
</comment>
<dbReference type="PANTHER" id="PTHR30487">
    <property type="entry name" value="TYPE 4 PREPILIN-LIKE PROTEINS LEADER PEPTIDE-PROCESSING ENZYME"/>
    <property type="match status" value="1"/>
</dbReference>
<dbReference type="InterPro" id="IPR010627">
    <property type="entry name" value="Prepilin_pept_A24_N"/>
</dbReference>
<evidence type="ECO:0000256" key="10">
    <source>
        <dbReference type="SAM" id="Phobius"/>
    </source>
</evidence>
<sequence>MDSSLVTLFLIIGLLSGTAMGILTWRLPAEILRPSSTGEAGSTSEFTFSGSRCCQCQTPLFWYDTVPLLGWMLLKGKCRHCGQPVSTRYPLLEGLCAMMAVICYALHPASMIMSLALFLFFWFVLALSVIDLQHYLLPDKLTLPLLWVGLFFNAFFGPVSSQDAIVGAAAGYLILWLLYWLVRLICHKEGIGYGDFKMLAAVGAWCGWREVPVILYVASIAGIFYGLLLWVKKGHFGDPIPFGPALALSGWGCFCWATL</sequence>
<dbReference type="InterPro" id="IPR014032">
    <property type="entry name" value="Peptidase_A24A_bac"/>
</dbReference>
<keyword evidence="4" id="KW-0997">Cell inner membrane</keyword>
<evidence type="ECO:0000256" key="2">
    <source>
        <dbReference type="ARBA" id="ARBA00005801"/>
    </source>
</evidence>
<reference evidence="13 14" key="1">
    <citation type="journal article" date="2017" name="J. Antimicrob. Chemother.">
        <title>Characterization of the population structure, drug resistance mechanisms and plasmids of the community-associated Enterobacter cloacae complex in China.</title>
        <authorList>
            <person name="Zhou K."/>
            <person name="Yu W."/>
            <person name="Cao X."/>
            <person name="Shen P."/>
            <person name="Lu H."/>
            <person name="Luo Q."/>
            <person name="Rossen J.W.A."/>
            <person name="Xiao Y."/>
        </authorList>
    </citation>
    <scope>NUCLEOTIDE SEQUENCE [LARGE SCALE GENOMIC DNA]</scope>
    <source>
        <strain evidence="13">ECC1097</strain>
    </source>
</reference>
<dbReference type="AlphaFoldDB" id="A0A2J0PC23"/>
<evidence type="ECO:0000256" key="6">
    <source>
        <dbReference type="ARBA" id="ARBA00022989"/>
    </source>
</evidence>
<evidence type="ECO:0000256" key="5">
    <source>
        <dbReference type="ARBA" id="ARBA00022692"/>
    </source>
</evidence>
<dbReference type="Gene3D" id="1.20.120.1220">
    <property type="match status" value="1"/>
</dbReference>
<dbReference type="EC" id="2.1.1.-" evidence="9"/>
<evidence type="ECO:0000313" key="13">
    <source>
        <dbReference type="EMBL" id="PJD65474.1"/>
    </source>
</evidence>
<keyword evidence="3" id="KW-1003">Cell membrane</keyword>